<evidence type="ECO:0000256" key="6">
    <source>
        <dbReference type="ARBA" id="ARBA00022838"/>
    </source>
</evidence>
<dbReference type="EMBL" id="JANCYW010000008">
    <property type="protein sequence ID" value="KAK4536501.1"/>
    <property type="molecule type" value="Genomic_DNA"/>
</dbReference>
<evidence type="ECO:0000313" key="11">
    <source>
        <dbReference type="EMBL" id="KAK4536501.1"/>
    </source>
</evidence>
<comment type="subcellular location">
    <subcellularLocation>
        <location evidence="2">Chromosome</location>
        <location evidence="2">Centromere</location>
        <location evidence="2">Kinetochore</location>
    </subcellularLocation>
    <subcellularLocation>
        <location evidence="1">Nucleus</location>
    </subcellularLocation>
</comment>
<evidence type="ECO:0000256" key="2">
    <source>
        <dbReference type="ARBA" id="ARBA00004629"/>
    </source>
</evidence>
<dbReference type="Pfam" id="PF03980">
    <property type="entry name" value="Nnf1"/>
    <property type="match status" value="1"/>
</dbReference>
<evidence type="ECO:0000256" key="7">
    <source>
        <dbReference type="ARBA" id="ARBA00023242"/>
    </source>
</evidence>
<keyword evidence="8" id="KW-0131">Cell cycle</keyword>
<name>A0AAV9IWQ4_CYACA</name>
<evidence type="ECO:0000256" key="1">
    <source>
        <dbReference type="ARBA" id="ARBA00004123"/>
    </source>
</evidence>
<keyword evidence="7" id="KW-0539">Nucleus</keyword>
<evidence type="ECO:0000256" key="8">
    <source>
        <dbReference type="ARBA" id="ARBA00023306"/>
    </source>
</evidence>
<keyword evidence="3" id="KW-0158">Chromosome</keyword>
<keyword evidence="4" id="KW-0132">Cell division</keyword>
<evidence type="ECO:0000256" key="10">
    <source>
        <dbReference type="SAM" id="Coils"/>
    </source>
</evidence>
<dbReference type="InterPro" id="IPR007128">
    <property type="entry name" value="PMF1/Nnf1"/>
</dbReference>
<dbReference type="AlphaFoldDB" id="A0AAV9IWQ4"/>
<reference evidence="11 12" key="1">
    <citation type="submission" date="2022-07" db="EMBL/GenBank/DDBJ databases">
        <title>Genome-wide signatures of adaptation to extreme environments.</title>
        <authorList>
            <person name="Cho C.H."/>
            <person name="Yoon H.S."/>
        </authorList>
    </citation>
    <scope>NUCLEOTIDE SEQUENCE [LARGE SCALE GENOMIC DNA]</scope>
    <source>
        <strain evidence="11 12">DBV 063 E5</strain>
    </source>
</reference>
<keyword evidence="5" id="KW-0498">Mitosis</keyword>
<sequence>MTSLETASDALASDGARVRHFQEALQCALVSIFDECGTTDHLARALREWRARTAVSTERLAELRAQMVDLVTTSMRQELDMALEELGVRGKLNRLDQLCEQQPPLVDGRRHLPPAPVLPEAAVRTLRVQRKQEAHERLAELVAEEEHKLRALETEADGEREALERTQHELDTAMRALNQWVQMAVTDVDSMDEK</sequence>
<accession>A0AAV9IWQ4</accession>
<evidence type="ECO:0000256" key="4">
    <source>
        <dbReference type="ARBA" id="ARBA00022618"/>
    </source>
</evidence>
<feature type="coiled-coil region" evidence="10">
    <location>
        <begin position="128"/>
        <end position="169"/>
    </location>
</feature>
<organism evidence="11 12">
    <name type="scientific">Cyanidium caldarium</name>
    <name type="common">Red alga</name>
    <dbReference type="NCBI Taxonomy" id="2771"/>
    <lineage>
        <taxon>Eukaryota</taxon>
        <taxon>Rhodophyta</taxon>
        <taxon>Bangiophyceae</taxon>
        <taxon>Cyanidiales</taxon>
        <taxon>Cyanidiaceae</taxon>
        <taxon>Cyanidium</taxon>
    </lineage>
</organism>
<evidence type="ECO:0000256" key="5">
    <source>
        <dbReference type="ARBA" id="ARBA00022776"/>
    </source>
</evidence>
<dbReference type="GO" id="GO:0005634">
    <property type="term" value="C:nucleus"/>
    <property type="evidence" value="ECO:0007669"/>
    <property type="project" value="UniProtKB-SubCell"/>
</dbReference>
<dbReference type="GO" id="GO:0051301">
    <property type="term" value="P:cell division"/>
    <property type="evidence" value="ECO:0007669"/>
    <property type="project" value="UniProtKB-KW"/>
</dbReference>
<keyword evidence="12" id="KW-1185">Reference proteome</keyword>
<keyword evidence="10" id="KW-0175">Coiled coil</keyword>
<keyword evidence="6" id="KW-0995">Kinetochore</keyword>
<protein>
    <submittedName>
        <fullName evidence="11">Uncharacterized protein</fullName>
    </submittedName>
</protein>
<keyword evidence="9" id="KW-0137">Centromere</keyword>
<evidence type="ECO:0000256" key="9">
    <source>
        <dbReference type="ARBA" id="ARBA00023328"/>
    </source>
</evidence>
<dbReference type="Proteomes" id="UP001301350">
    <property type="component" value="Unassembled WGS sequence"/>
</dbReference>
<dbReference type="GO" id="GO:0000444">
    <property type="term" value="C:MIS12/MIND type complex"/>
    <property type="evidence" value="ECO:0007669"/>
    <property type="project" value="InterPro"/>
</dbReference>
<evidence type="ECO:0000256" key="3">
    <source>
        <dbReference type="ARBA" id="ARBA00022454"/>
    </source>
</evidence>
<evidence type="ECO:0000313" key="12">
    <source>
        <dbReference type="Proteomes" id="UP001301350"/>
    </source>
</evidence>
<comment type="caution">
    <text evidence="11">The sequence shown here is derived from an EMBL/GenBank/DDBJ whole genome shotgun (WGS) entry which is preliminary data.</text>
</comment>
<gene>
    <name evidence="11" type="ORF">CDCA_CDCA08G2526</name>
</gene>
<proteinExistence type="predicted"/>